<name>A0A1G8TCZ0_9PSED</name>
<protein>
    <submittedName>
        <fullName evidence="1">Phage regulatory protein CII (CP76)</fullName>
    </submittedName>
</protein>
<dbReference type="RefSeq" id="WP_074759072.1">
    <property type="nucleotide sequence ID" value="NZ_FNCO01000028.1"/>
</dbReference>
<dbReference type="AlphaFoldDB" id="A0A1G8TCZ0"/>
<dbReference type="GO" id="GO:0003677">
    <property type="term" value="F:DNA binding"/>
    <property type="evidence" value="ECO:0007669"/>
    <property type="project" value="InterPro"/>
</dbReference>
<accession>A0A1G8TCZ0</accession>
<dbReference type="InterPro" id="IPR009679">
    <property type="entry name" value="Phage_186_CII-like"/>
</dbReference>
<keyword evidence="2" id="KW-1185">Reference proteome</keyword>
<organism evidence="1 2">
    <name type="scientific">Pseudomonas abietaniphila</name>
    <dbReference type="NCBI Taxonomy" id="89065"/>
    <lineage>
        <taxon>Bacteria</taxon>
        <taxon>Pseudomonadati</taxon>
        <taxon>Pseudomonadota</taxon>
        <taxon>Gammaproteobacteria</taxon>
        <taxon>Pseudomonadales</taxon>
        <taxon>Pseudomonadaceae</taxon>
        <taxon>Pseudomonas</taxon>
    </lineage>
</organism>
<reference evidence="2" key="1">
    <citation type="submission" date="2016-10" db="EMBL/GenBank/DDBJ databases">
        <authorList>
            <person name="Varghese N."/>
            <person name="Submissions S."/>
        </authorList>
    </citation>
    <scope>NUCLEOTIDE SEQUENCE [LARGE SCALE GENOMIC DNA]</scope>
    <source>
        <strain evidence="2">ATCC 700689</strain>
    </source>
</reference>
<sequence length="141" mass="15930">MQELMKAIYDVVDTHGASKIAEGASFPSRTLLSQKANPDYDSHKMNVQELHRIMKYTEDFRPLKAWAEHFGFDLVPKEKPAPTDLNSALMRLHVDLADVTRLAYDAQSDGHVCSREKSELIKEADEVIVSLEVFKQSVKVA</sequence>
<dbReference type="STRING" id="89065.SAMN05216605_12843"/>
<evidence type="ECO:0000313" key="1">
    <source>
        <dbReference type="EMBL" id="SDJ39449.1"/>
    </source>
</evidence>
<gene>
    <name evidence="1" type="ORF">SAMN05216605_12843</name>
</gene>
<proteinExistence type="predicted"/>
<dbReference type="Proteomes" id="UP000182894">
    <property type="component" value="Unassembled WGS sequence"/>
</dbReference>
<evidence type="ECO:0000313" key="2">
    <source>
        <dbReference type="Proteomes" id="UP000182894"/>
    </source>
</evidence>
<dbReference type="Pfam" id="PF06892">
    <property type="entry name" value="Phage_CP76"/>
    <property type="match status" value="1"/>
</dbReference>
<dbReference type="OrthoDB" id="7027160at2"/>
<dbReference type="EMBL" id="FNCO01000028">
    <property type="protein sequence ID" value="SDJ39449.1"/>
    <property type="molecule type" value="Genomic_DNA"/>
</dbReference>